<comment type="similarity">
    <text evidence="1 10">Belongs to the folylpolyglutamate synthase family.</text>
</comment>
<evidence type="ECO:0000259" key="11">
    <source>
        <dbReference type="Pfam" id="PF02875"/>
    </source>
</evidence>
<dbReference type="SUPFAM" id="SSF53244">
    <property type="entry name" value="MurD-like peptide ligases, peptide-binding domain"/>
    <property type="match status" value="1"/>
</dbReference>
<dbReference type="PANTHER" id="PTHR11136">
    <property type="entry name" value="FOLYLPOLYGLUTAMATE SYNTHASE-RELATED"/>
    <property type="match status" value="1"/>
</dbReference>
<evidence type="ECO:0000256" key="9">
    <source>
        <dbReference type="ARBA" id="ARBA00047493"/>
    </source>
</evidence>
<gene>
    <name evidence="12" type="ORF">FIV42_28375</name>
</gene>
<evidence type="ECO:0000256" key="3">
    <source>
        <dbReference type="ARBA" id="ARBA00022598"/>
    </source>
</evidence>
<sequence>MSKPDNSAASSQWQAFIERLYRQSEFAIKLGLESIDSALEREGRPEGAYRVILVGGTNGKGETSSFLSSILTAHGFSVGLFTSPHILDFRERFRVDGQLMSRASVLELGQRVIAEYGEPDGPGPQLTFFELATLMAAVGFADVGVDVAVFEVGLGGRLDATNALPAELSVITSVALDHKQYLGDTLELVATEKAGIFRPERPAVVGRQAHREAERTLRALAPEGTCFFGDDFGVDDEGAVVLEPQGLRFDWTQGLPPTRQWNAACAVQAASCFLGDELDPEALSRGLNSARWPGRLDFRSLGAHDYLFDAAHNPDGAQALFDYIDSAGVEVGAVVCSAMSDKDLAGIFTHLPDDLPVFAAVLDSPRGATSEQLRASLQSKQLAAVGSTDRMLAQARNIVDRSEGRAHILVFGSIYLLGECFETLGIEANSLVTYLGS</sequence>
<evidence type="ECO:0000256" key="4">
    <source>
        <dbReference type="ARBA" id="ARBA00022723"/>
    </source>
</evidence>
<keyword evidence="5 10" id="KW-0547">Nucleotide-binding</keyword>
<dbReference type="GO" id="GO:0046654">
    <property type="term" value="P:tetrahydrofolate biosynthetic process"/>
    <property type="evidence" value="ECO:0007669"/>
    <property type="project" value="UniProtKB-UniPathway"/>
</dbReference>
<dbReference type="PIRSF" id="PIRSF001563">
    <property type="entry name" value="Folylpolyglu_synth"/>
    <property type="match status" value="1"/>
</dbReference>
<keyword evidence="7" id="KW-0460">Magnesium</keyword>
<evidence type="ECO:0000256" key="1">
    <source>
        <dbReference type="ARBA" id="ARBA00008276"/>
    </source>
</evidence>
<evidence type="ECO:0000256" key="2">
    <source>
        <dbReference type="ARBA" id="ARBA00013025"/>
    </source>
</evidence>
<feature type="domain" description="Mur ligase C-terminal" evidence="11">
    <location>
        <begin position="295"/>
        <end position="413"/>
    </location>
</feature>
<dbReference type="EC" id="6.3.2.17" evidence="2"/>
<evidence type="ECO:0000256" key="5">
    <source>
        <dbReference type="ARBA" id="ARBA00022741"/>
    </source>
</evidence>
<dbReference type="GO" id="GO:0005737">
    <property type="term" value="C:cytoplasm"/>
    <property type="evidence" value="ECO:0007669"/>
    <property type="project" value="TreeGrafter"/>
</dbReference>
<dbReference type="AlphaFoldDB" id="A0A4Y6Q217"/>
<accession>A0A5B8YD30</accession>
<dbReference type="InterPro" id="IPR001645">
    <property type="entry name" value="Folylpolyglutamate_synth"/>
</dbReference>
<dbReference type="InterPro" id="IPR036615">
    <property type="entry name" value="Mur_ligase_C_dom_sf"/>
</dbReference>
<evidence type="ECO:0000256" key="7">
    <source>
        <dbReference type="ARBA" id="ARBA00022842"/>
    </source>
</evidence>
<dbReference type="Proteomes" id="UP000315995">
    <property type="component" value="Chromosome"/>
</dbReference>
<dbReference type="EMBL" id="CP041186">
    <property type="protein sequence ID" value="QDG54519.1"/>
    <property type="molecule type" value="Genomic_DNA"/>
</dbReference>
<dbReference type="GO" id="GO:0008841">
    <property type="term" value="F:dihydrofolate synthase activity"/>
    <property type="evidence" value="ECO:0007669"/>
    <property type="project" value="TreeGrafter"/>
</dbReference>
<protein>
    <recommendedName>
        <fullName evidence="2">tetrahydrofolate synthase</fullName>
        <ecNumber evidence="2">6.3.2.17</ecNumber>
    </recommendedName>
    <alternativeName>
        <fullName evidence="8">Tetrahydrofolylpolyglutamate synthase</fullName>
    </alternativeName>
</protein>
<dbReference type="Gene3D" id="3.40.1190.10">
    <property type="entry name" value="Mur-like, catalytic domain"/>
    <property type="match status" value="1"/>
</dbReference>
<keyword evidence="3 10" id="KW-0436">Ligase</keyword>
<dbReference type="GO" id="GO:0005524">
    <property type="term" value="F:ATP binding"/>
    <property type="evidence" value="ECO:0007669"/>
    <property type="project" value="UniProtKB-KW"/>
</dbReference>
<evidence type="ECO:0000313" key="13">
    <source>
        <dbReference type="Proteomes" id="UP000315995"/>
    </source>
</evidence>
<reference evidence="12 13" key="1">
    <citation type="submission" date="2019-06" db="EMBL/GenBank/DDBJ databases">
        <title>Persicimonas caeni gen. nov., sp. nov., a predatory bacterium isolated from solar saltern.</title>
        <authorList>
            <person name="Wang S."/>
        </authorList>
    </citation>
    <scope>NUCLEOTIDE SEQUENCE [LARGE SCALE GENOMIC DNA]</scope>
    <source>
        <strain evidence="12 13">YN101</strain>
    </source>
</reference>
<keyword evidence="6 10" id="KW-0067">ATP-binding</keyword>
<evidence type="ECO:0000256" key="10">
    <source>
        <dbReference type="PIRNR" id="PIRNR001563"/>
    </source>
</evidence>
<dbReference type="InterPro" id="IPR036565">
    <property type="entry name" value="Mur-like_cat_sf"/>
</dbReference>
<dbReference type="GO" id="GO:0004326">
    <property type="term" value="F:tetrahydrofolylpolyglutamate synthase activity"/>
    <property type="evidence" value="ECO:0007669"/>
    <property type="project" value="UniProtKB-EC"/>
</dbReference>
<accession>A0A4Y6Q217</accession>
<evidence type="ECO:0000313" key="12">
    <source>
        <dbReference type="EMBL" id="QDG54519.1"/>
    </source>
</evidence>
<dbReference type="InterPro" id="IPR004101">
    <property type="entry name" value="Mur_ligase_C"/>
</dbReference>
<dbReference type="Gene3D" id="3.90.190.20">
    <property type="entry name" value="Mur ligase, C-terminal domain"/>
    <property type="match status" value="1"/>
</dbReference>
<comment type="catalytic activity">
    <reaction evidence="9">
        <text>(6S)-5,6,7,8-tetrahydrofolyl-(gamma-L-Glu)(n) + L-glutamate + ATP = (6S)-5,6,7,8-tetrahydrofolyl-(gamma-L-Glu)(n+1) + ADP + phosphate + H(+)</text>
        <dbReference type="Rhea" id="RHEA:10580"/>
        <dbReference type="Rhea" id="RHEA-COMP:14738"/>
        <dbReference type="Rhea" id="RHEA-COMP:14740"/>
        <dbReference type="ChEBI" id="CHEBI:15378"/>
        <dbReference type="ChEBI" id="CHEBI:29985"/>
        <dbReference type="ChEBI" id="CHEBI:30616"/>
        <dbReference type="ChEBI" id="CHEBI:43474"/>
        <dbReference type="ChEBI" id="CHEBI:141005"/>
        <dbReference type="ChEBI" id="CHEBI:456216"/>
        <dbReference type="EC" id="6.3.2.17"/>
    </reaction>
</comment>
<dbReference type="SUPFAM" id="SSF53623">
    <property type="entry name" value="MurD-like peptide ligases, catalytic domain"/>
    <property type="match status" value="1"/>
</dbReference>
<dbReference type="UniPathway" id="UPA00077">
    <property type="reaction ID" value="UER00157"/>
</dbReference>
<dbReference type="NCBIfam" id="TIGR01499">
    <property type="entry name" value="folC"/>
    <property type="match status" value="1"/>
</dbReference>
<evidence type="ECO:0000256" key="6">
    <source>
        <dbReference type="ARBA" id="ARBA00022840"/>
    </source>
</evidence>
<dbReference type="OrthoDB" id="9809356at2"/>
<name>A0A4Y6Q217_PERCE</name>
<keyword evidence="13" id="KW-1185">Reference proteome</keyword>
<dbReference type="GO" id="GO:0046872">
    <property type="term" value="F:metal ion binding"/>
    <property type="evidence" value="ECO:0007669"/>
    <property type="project" value="UniProtKB-KW"/>
</dbReference>
<organism evidence="12 13">
    <name type="scientific">Persicimonas caeni</name>
    <dbReference type="NCBI Taxonomy" id="2292766"/>
    <lineage>
        <taxon>Bacteria</taxon>
        <taxon>Deltaproteobacteria</taxon>
        <taxon>Bradymonadales</taxon>
        <taxon>Bradymonadaceae</taxon>
        <taxon>Persicimonas</taxon>
    </lineage>
</organism>
<keyword evidence="4" id="KW-0479">Metal-binding</keyword>
<dbReference type="Pfam" id="PF02875">
    <property type="entry name" value="Mur_ligase_C"/>
    <property type="match status" value="1"/>
</dbReference>
<evidence type="ECO:0000256" key="8">
    <source>
        <dbReference type="ARBA" id="ARBA00030592"/>
    </source>
</evidence>
<proteinExistence type="inferred from homology"/>
<dbReference type="RefSeq" id="WP_141200963.1">
    <property type="nucleotide sequence ID" value="NZ_CP041186.1"/>
</dbReference>
<dbReference type="PANTHER" id="PTHR11136:SF0">
    <property type="entry name" value="DIHYDROFOLATE SYNTHETASE-RELATED"/>
    <property type="match status" value="1"/>
</dbReference>